<dbReference type="RefSeq" id="WP_036988604.1">
    <property type="nucleotide sequence ID" value="NZ_FOGN01000001.1"/>
</dbReference>
<dbReference type="STRING" id="653930.SAMN05216589_0829"/>
<proteinExistence type="inferred from homology"/>
<dbReference type="InterPro" id="IPR011990">
    <property type="entry name" value="TPR-like_helical_dom_sf"/>
</dbReference>
<evidence type="ECO:0000313" key="12">
    <source>
        <dbReference type="Proteomes" id="UP000305198"/>
    </source>
</evidence>
<dbReference type="InterPro" id="IPR014162">
    <property type="entry name" value="CpoB_C"/>
</dbReference>
<dbReference type="SUPFAM" id="SSF48452">
    <property type="entry name" value="TPR-like"/>
    <property type="match status" value="1"/>
</dbReference>
<evidence type="ECO:0000256" key="2">
    <source>
        <dbReference type="HAMAP-Rule" id="MF_02066"/>
    </source>
</evidence>
<dbReference type="Gene3D" id="1.25.40.10">
    <property type="entry name" value="Tetratricopeptide repeat domain"/>
    <property type="match status" value="1"/>
</dbReference>
<dbReference type="PROSITE" id="PS50005">
    <property type="entry name" value="TPR"/>
    <property type="match status" value="1"/>
</dbReference>
<dbReference type="Proteomes" id="UP000186904">
    <property type="component" value="Unassembled WGS sequence"/>
</dbReference>
<dbReference type="Proteomes" id="UP000186599">
    <property type="component" value="Unassembled WGS sequence"/>
</dbReference>
<name>A0A031MI64_9GAMM</name>
<keyword evidence="2" id="KW-0574">Periplasm</keyword>
<feature type="repeat" description="TPR" evidence="3">
    <location>
        <begin position="225"/>
        <end position="258"/>
    </location>
</feature>
<evidence type="ECO:0000256" key="3">
    <source>
        <dbReference type="PROSITE-ProRule" id="PRU00339"/>
    </source>
</evidence>
<keyword evidence="1 2" id="KW-0732">Signal</keyword>
<evidence type="ECO:0000259" key="6">
    <source>
        <dbReference type="Pfam" id="PF16331"/>
    </source>
</evidence>
<dbReference type="InterPro" id="IPR039565">
    <property type="entry name" value="BamD-like"/>
</dbReference>
<dbReference type="Gene3D" id="1.20.5.110">
    <property type="match status" value="1"/>
</dbReference>
<dbReference type="SMART" id="SM00028">
    <property type="entry name" value="TPR"/>
    <property type="match status" value="3"/>
</dbReference>
<feature type="signal peptide" evidence="2">
    <location>
        <begin position="1"/>
        <end position="20"/>
    </location>
</feature>
<feature type="compositionally biased region" description="Low complexity" evidence="4">
    <location>
        <begin position="105"/>
        <end position="125"/>
    </location>
</feature>
<evidence type="ECO:0000256" key="4">
    <source>
        <dbReference type="SAM" id="MobiDB-lite"/>
    </source>
</evidence>
<evidence type="ECO:0000313" key="7">
    <source>
        <dbReference type="EMBL" id="SER53037.1"/>
    </source>
</evidence>
<keyword evidence="3" id="KW-0802">TPR repeat</keyword>
<dbReference type="GO" id="GO:0043093">
    <property type="term" value="P:FtsZ-dependent cytokinesis"/>
    <property type="evidence" value="ECO:0007669"/>
    <property type="project" value="UniProtKB-UniRule"/>
</dbReference>
<feature type="region of interest" description="Disordered" evidence="4">
    <location>
        <begin position="105"/>
        <end position="147"/>
    </location>
</feature>
<dbReference type="OrthoDB" id="9768142at2"/>
<reference evidence="9 12" key="2">
    <citation type="submission" date="2019-04" db="EMBL/GenBank/DDBJ databases">
        <title>Crypto-aerobic microbial life in anoxic (sulfidic) marine sediments.</title>
        <authorList>
            <person name="Bhattacharya S."/>
            <person name="Roy C."/>
            <person name="Mondal N."/>
            <person name="Sarkar J."/>
            <person name="Mandal S."/>
            <person name="Rameez M.J."/>
            <person name="Ghosh W."/>
        </authorList>
    </citation>
    <scope>NUCLEOTIDE SEQUENCE [LARGE SCALE GENOMIC DNA]</scope>
    <source>
        <strain evidence="9 12">SBBB</strain>
    </source>
</reference>
<dbReference type="AlphaFoldDB" id="A0A031MI64"/>
<dbReference type="Proteomes" id="UP000305198">
    <property type="component" value="Unassembled WGS sequence"/>
</dbReference>
<evidence type="ECO:0000313" key="10">
    <source>
        <dbReference type="Proteomes" id="UP000186599"/>
    </source>
</evidence>
<dbReference type="Pfam" id="PF13525">
    <property type="entry name" value="YfiO"/>
    <property type="match status" value="1"/>
</dbReference>
<comment type="similarity">
    <text evidence="2">Belongs to the CpoB family.</text>
</comment>
<keyword evidence="2" id="KW-0131">Cell cycle</keyword>
<protein>
    <recommendedName>
        <fullName evidence="2">Cell division coordinator CpoB</fullName>
    </recommendedName>
</protein>
<dbReference type="InterPro" id="IPR019734">
    <property type="entry name" value="TPR_rpt"/>
</dbReference>
<dbReference type="EMBL" id="FOUA01000001">
    <property type="protein sequence ID" value="SFL70203.1"/>
    <property type="molecule type" value="Genomic_DNA"/>
</dbReference>
<keyword evidence="2" id="KW-0132">Cell division</keyword>
<evidence type="ECO:0000313" key="11">
    <source>
        <dbReference type="Proteomes" id="UP000186904"/>
    </source>
</evidence>
<feature type="domain" description="Outer membrane lipoprotein BamD-like" evidence="5">
    <location>
        <begin position="151"/>
        <end position="233"/>
    </location>
</feature>
<dbReference type="EMBL" id="FOGN01000001">
    <property type="protein sequence ID" value="SER53037.1"/>
    <property type="molecule type" value="Genomic_DNA"/>
</dbReference>
<dbReference type="InterPro" id="IPR032519">
    <property type="entry name" value="YbgF_tri"/>
</dbReference>
<gene>
    <name evidence="9" type="primary">ybgF</name>
    <name evidence="2" type="synonym">cpoB</name>
    <name evidence="9" type="ORF">FA869_05730</name>
    <name evidence="8" type="ORF">SAMN04487855_0796</name>
    <name evidence="7" type="ORF">SAMN05216589_0829</name>
</gene>
<dbReference type="InterPro" id="IPR034706">
    <property type="entry name" value="CpoB"/>
</dbReference>
<dbReference type="GO" id="GO:0070206">
    <property type="term" value="P:protein trimerization"/>
    <property type="evidence" value="ECO:0007669"/>
    <property type="project" value="InterPro"/>
</dbReference>
<dbReference type="HAMAP" id="MF_02066">
    <property type="entry name" value="CpoB"/>
    <property type="match status" value="1"/>
</dbReference>
<comment type="subcellular location">
    <subcellularLocation>
        <location evidence="2">Periplasm</location>
    </subcellularLocation>
</comment>
<dbReference type="NCBIfam" id="TIGR02795">
    <property type="entry name" value="tol_pal_ybgF"/>
    <property type="match status" value="1"/>
</dbReference>
<evidence type="ECO:0000259" key="5">
    <source>
        <dbReference type="Pfam" id="PF13525"/>
    </source>
</evidence>
<reference evidence="10 11" key="1">
    <citation type="submission" date="2016-10" db="EMBL/GenBank/DDBJ databases">
        <authorList>
            <person name="de Groot N.N."/>
        </authorList>
    </citation>
    <scope>NUCLEOTIDE SEQUENCE [LARGE SCALE GENOMIC DNA]</scope>
    <source>
        <strain evidence="8 10">CGMCC 1.9095</strain>
        <strain evidence="7 11">DSM 22558</strain>
    </source>
</reference>
<feature type="compositionally biased region" description="Polar residues" evidence="4">
    <location>
        <begin position="31"/>
        <end position="52"/>
    </location>
</feature>
<comment type="function">
    <text evidence="2">Mediates coordination of peptidoglycan synthesis and outer membrane constriction during cell division.</text>
</comment>
<sequence precursor="true">MKGYQGLALGFLLLPVAAMAQVPVMEGSSGGNAPSYQTQAPSLPDTRSSSAGLSVEGQLMQQLYQMQQEVSMLRGLLEEQEHRLKKLEKDQLDRYQDIDRRLSAISAGSPVPSGSSGPANGNNLPPVTPATPGATSDTAPQAPAEADPAREKLLYEAAFDQVKARDFEKAEMAFSAFLRRYPNSDYAGNAQYWLGEVYLVQADLESAGQAFAKVISQYAGHRKEADALYKLAEVERRMGNSSKAAQLYQEVLTKHPNASAAQLARRELNNLQ</sequence>
<organism evidence="9 12">
    <name type="scientific">Halopseudomonas bauzanensis</name>
    <dbReference type="NCBI Taxonomy" id="653930"/>
    <lineage>
        <taxon>Bacteria</taxon>
        <taxon>Pseudomonadati</taxon>
        <taxon>Pseudomonadota</taxon>
        <taxon>Gammaproteobacteria</taxon>
        <taxon>Pseudomonadales</taxon>
        <taxon>Pseudomonadaceae</taxon>
        <taxon>Halopseudomonas</taxon>
    </lineage>
</organism>
<feature type="domain" description="YbgF trimerisation" evidence="6">
    <location>
        <begin position="57"/>
        <end position="110"/>
    </location>
</feature>
<keyword evidence="10" id="KW-1185">Reference proteome</keyword>
<feature type="region of interest" description="Disordered" evidence="4">
    <location>
        <begin position="27"/>
        <end position="53"/>
    </location>
</feature>
<feature type="chain" id="PRO_5010590444" description="Cell division coordinator CpoB" evidence="2">
    <location>
        <begin position="21"/>
        <end position="272"/>
    </location>
</feature>
<dbReference type="Pfam" id="PF16331">
    <property type="entry name" value="TolA_bind_tri"/>
    <property type="match status" value="1"/>
</dbReference>
<accession>A0A031MI64</accession>
<evidence type="ECO:0000313" key="9">
    <source>
        <dbReference type="EMBL" id="TKA93648.1"/>
    </source>
</evidence>
<dbReference type="EMBL" id="SWAV01000001">
    <property type="protein sequence ID" value="TKA93648.1"/>
    <property type="molecule type" value="Genomic_DNA"/>
</dbReference>
<evidence type="ECO:0000313" key="8">
    <source>
        <dbReference type="EMBL" id="SFL70203.1"/>
    </source>
</evidence>
<evidence type="ECO:0000256" key="1">
    <source>
        <dbReference type="ARBA" id="ARBA00022729"/>
    </source>
</evidence>
<dbReference type="GO" id="GO:0030288">
    <property type="term" value="C:outer membrane-bounded periplasmic space"/>
    <property type="evidence" value="ECO:0007669"/>
    <property type="project" value="UniProtKB-UniRule"/>
</dbReference>